<evidence type="ECO:0000256" key="1">
    <source>
        <dbReference type="ARBA" id="ARBA00001946"/>
    </source>
</evidence>
<dbReference type="InterPro" id="IPR002716">
    <property type="entry name" value="PIN_dom"/>
</dbReference>
<dbReference type="SUPFAM" id="SSF88723">
    <property type="entry name" value="PIN domain-like"/>
    <property type="match status" value="1"/>
</dbReference>
<evidence type="ECO:0000256" key="3">
    <source>
        <dbReference type="ARBA" id="ARBA00022722"/>
    </source>
</evidence>
<accession>A0AAU7RRW9</accession>
<reference evidence="9" key="1">
    <citation type="submission" date="2024-06" db="EMBL/GenBank/DDBJ databases">
        <authorList>
            <person name="Li T."/>
            <person name="Gao R."/>
        </authorList>
    </citation>
    <scope>NUCLEOTIDE SEQUENCE</scope>
    <source>
        <strain evidence="9">ZPR3</strain>
    </source>
</reference>
<dbReference type="PANTHER" id="PTHR33653">
    <property type="entry name" value="RIBONUCLEASE VAPC2"/>
    <property type="match status" value="1"/>
</dbReference>
<name>A0AAU7RRW9_9HYPH</name>
<evidence type="ECO:0000256" key="2">
    <source>
        <dbReference type="ARBA" id="ARBA00022649"/>
    </source>
</evidence>
<evidence type="ECO:0000313" key="9">
    <source>
        <dbReference type="EMBL" id="XBT92959.1"/>
    </source>
</evidence>
<dbReference type="PANTHER" id="PTHR33653:SF1">
    <property type="entry name" value="RIBONUCLEASE VAPC2"/>
    <property type="match status" value="1"/>
</dbReference>
<dbReference type="InterPro" id="IPR050556">
    <property type="entry name" value="Type_II_TA_system_RNase"/>
</dbReference>
<keyword evidence="4" id="KW-0479">Metal-binding</keyword>
<protein>
    <submittedName>
        <fullName evidence="9">Type II toxin-antitoxin system VapC family toxin</fullName>
    </submittedName>
</protein>
<proteinExistence type="inferred from homology"/>
<comment type="similarity">
    <text evidence="7">Belongs to the PINc/VapC protein family.</text>
</comment>
<evidence type="ECO:0000256" key="7">
    <source>
        <dbReference type="ARBA" id="ARBA00038093"/>
    </source>
</evidence>
<dbReference type="AlphaFoldDB" id="A0AAU7RRW9"/>
<sequence length="139" mass="15801">MILLDTNVISELEKPVPDQHVANWLKSRPNGEFYLCDVVVMEQSYGAERFLLRTKSDRYIRVFNALLMSFHGRIFRFDQKSAIETGRIRARRERSGHQISVQDAMIAAICLANGAALATRNTKDFEGLDLKLINPFEGG</sequence>
<gene>
    <name evidence="9" type="ORF">ABM479_00290</name>
</gene>
<dbReference type="CDD" id="cd18731">
    <property type="entry name" value="PIN_NgFitB-like"/>
    <property type="match status" value="1"/>
</dbReference>
<dbReference type="InterPro" id="IPR029060">
    <property type="entry name" value="PIN-like_dom_sf"/>
</dbReference>
<evidence type="ECO:0000256" key="4">
    <source>
        <dbReference type="ARBA" id="ARBA00022723"/>
    </source>
</evidence>
<dbReference type="GO" id="GO:0004518">
    <property type="term" value="F:nuclease activity"/>
    <property type="evidence" value="ECO:0007669"/>
    <property type="project" value="UniProtKB-KW"/>
</dbReference>
<dbReference type="GO" id="GO:0046872">
    <property type="term" value="F:metal ion binding"/>
    <property type="evidence" value="ECO:0007669"/>
    <property type="project" value="UniProtKB-KW"/>
</dbReference>
<comment type="cofactor">
    <cofactor evidence="1">
        <name>Mg(2+)</name>
        <dbReference type="ChEBI" id="CHEBI:18420"/>
    </cofactor>
</comment>
<keyword evidence="3" id="KW-0540">Nuclease</keyword>
<evidence type="ECO:0000256" key="5">
    <source>
        <dbReference type="ARBA" id="ARBA00022801"/>
    </source>
</evidence>
<dbReference type="RefSeq" id="WP_349957331.1">
    <property type="nucleotide sequence ID" value="NZ_CP157960.1"/>
</dbReference>
<dbReference type="GO" id="GO:0016787">
    <property type="term" value="F:hydrolase activity"/>
    <property type="evidence" value="ECO:0007669"/>
    <property type="project" value="UniProtKB-KW"/>
</dbReference>
<dbReference type="Gene3D" id="3.40.50.1010">
    <property type="entry name" value="5'-nuclease"/>
    <property type="match status" value="1"/>
</dbReference>
<keyword evidence="6" id="KW-0460">Magnesium</keyword>
<evidence type="ECO:0000259" key="8">
    <source>
        <dbReference type="Pfam" id="PF01850"/>
    </source>
</evidence>
<keyword evidence="5" id="KW-0378">Hydrolase</keyword>
<evidence type="ECO:0000256" key="6">
    <source>
        <dbReference type="ARBA" id="ARBA00022842"/>
    </source>
</evidence>
<dbReference type="Pfam" id="PF01850">
    <property type="entry name" value="PIN"/>
    <property type="match status" value="1"/>
</dbReference>
<dbReference type="EMBL" id="CP157960">
    <property type="protein sequence ID" value="XBT92959.1"/>
    <property type="molecule type" value="Genomic_DNA"/>
</dbReference>
<feature type="domain" description="PIN" evidence="8">
    <location>
        <begin position="2"/>
        <end position="125"/>
    </location>
</feature>
<organism evidence="9">
    <name type="scientific">Rhizobium sp. ZPR3</name>
    <dbReference type="NCBI Taxonomy" id="3158967"/>
    <lineage>
        <taxon>Bacteria</taxon>
        <taxon>Pseudomonadati</taxon>
        <taxon>Pseudomonadota</taxon>
        <taxon>Alphaproteobacteria</taxon>
        <taxon>Hyphomicrobiales</taxon>
        <taxon>Rhizobiaceae</taxon>
        <taxon>Rhizobium/Agrobacterium group</taxon>
        <taxon>Rhizobium</taxon>
    </lineage>
</organism>
<keyword evidence="2" id="KW-1277">Toxin-antitoxin system</keyword>